<proteinExistence type="predicted"/>
<evidence type="ECO:0000313" key="2">
    <source>
        <dbReference type="Proteomes" id="UP000189229"/>
    </source>
</evidence>
<dbReference type="AlphaFoldDB" id="A0A1V3WW32"/>
<reference evidence="1 2" key="1">
    <citation type="submission" date="2017-02" db="EMBL/GenBank/DDBJ databases">
        <title>Complete genome sequences of Mycobacterium kansasii strains isolated from rhesus macaques.</title>
        <authorList>
            <person name="Panda A."/>
            <person name="Nagaraj S."/>
            <person name="Zhao X."/>
            <person name="Tettelin H."/>
            <person name="Detolla L.J."/>
        </authorList>
    </citation>
    <scope>NUCLEOTIDE SEQUENCE [LARGE SCALE GENOMIC DNA]</scope>
    <source>
        <strain evidence="1 2">11-3813</strain>
    </source>
</reference>
<accession>A0A1V3WW32</accession>
<evidence type="ECO:0000313" key="1">
    <source>
        <dbReference type="EMBL" id="OOK70766.1"/>
    </source>
</evidence>
<sequence>MSTRAATDVTAGMDVTLLDRAAQRFQHAGGVWRRGADSRWGRNRLPSF</sequence>
<organism evidence="1 2">
    <name type="scientific">Mycobacterium kansasii</name>
    <dbReference type="NCBI Taxonomy" id="1768"/>
    <lineage>
        <taxon>Bacteria</taxon>
        <taxon>Bacillati</taxon>
        <taxon>Actinomycetota</taxon>
        <taxon>Actinomycetes</taxon>
        <taxon>Mycobacteriales</taxon>
        <taxon>Mycobacteriaceae</taxon>
        <taxon>Mycobacterium</taxon>
    </lineage>
</organism>
<dbReference type="Proteomes" id="UP000189229">
    <property type="component" value="Unassembled WGS sequence"/>
</dbReference>
<comment type="caution">
    <text evidence="1">The sequence shown here is derived from an EMBL/GenBank/DDBJ whole genome shotgun (WGS) entry which is preliminary data.</text>
</comment>
<gene>
    <name evidence="1" type="ORF">BZL30_6070</name>
</gene>
<name>A0A1V3WW32_MYCKA</name>
<protein>
    <submittedName>
        <fullName evidence="1">Uncharacterized protein</fullName>
    </submittedName>
</protein>
<dbReference type="EMBL" id="MVBM01000006">
    <property type="protein sequence ID" value="OOK70766.1"/>
    <property type="molecule type" value="Genomic_DNA"/>
</dbReference>